<organism evidence="3 4">
    <name type="scientific">Carnegiea gigantea</name>
    <dbReference type="NCBI Taxonomy" id="171969"/>
    <lineage>
        <taxon>Eukaryota</taxon>
        <taxon>Viridiplantae</taxon>
        <taxon>Streptophyta</taxon>
        <taxon>Embryophyta</taxon>
        <taxon>Tracheophyta</taxon>
        <taxon>Spermatophyta</taxon>
        <taxon>Magnoliopsida</taxon>
        <taxon>eudicotyledons</taxon>
        <taxon>Gunneridae</taxon>
        <taxon>Pentapetalae</taxon>
        <taxon>Caryophyllales</taxon>
        <taxon>Cactineae</taxon>
        <taxon>Cactaceae</taxon>
        <taxon>Cactoideae</taxon>
        <taxon>Echinocereeae</taxon>
        <taxon>Carnegiea</taxon>
    </lineage>
</organism>
<keyword evidence="2" id="KW-0472">Membrane</keyword>
<dbReference type="EMBL" id="JAKOGI010000282">
    <property type="protein sequence ID" value="KAJ8437761.1"/>
    <property type="molecule type" value="Genomic_DNA"/>
</dbReference>
<evidence type="ECO:0000256" key="2">
    <source>
        <dbReference type="SAM" id="Phobius"/>
    </source>
</evidence>
<dbReference type="PANTHER" id="PTHR31973:SF197">
    <property type="entry name" value="SWIM-TYPE DOMAIN-CONTAINING PROTEIN"/>
    <property type="match status" value="1"/>
</dbReference>
<dbReference type="OrthoDB" id="687700at2759"/>
<feature type="compositionally biased region" description="Low complexity" evidence="1">
    <location>
        <begin position="156"/>
        <end position="176"/>
    </location>
</feature>
<feature type="transmembrane region" description="Helical" evidence="2">
    <location>
        <begin position="461"/>
        <end position="480"/>
    </location>
</feature>
<name>A0A9Q1QDR4_9CARY</name>
<feature type="compositionally biased region" description="Basic and acidic residues" evidence="1">
    <location>
        <begin position="594"/>
        <end position="610"/>
    </location>
</feature>
<protein>
    <recommendedName>
        <fullName evidence="5">Transposase</fullName>
    </recommendedName>
</protein>
<keyword evidence="2" id="KW-0812">Transmembrane</keyword>
<feature type="compositionally biased region" description="Low complexity" evidence="1">
    <location>
        <begin position="127"/>
        <end position="136"/>
    </location>
</feature>
<comment type="caution">
    <text evidence="3">The sequence shown here is derived from an EMBL/GenBank/DDBJ whole genome shotgun (WGS) entry which is preliminary data.</text>
</comment>
<reference evidence="3" key="1">
    <citation type="submission" date="2022-04" db="EMBL/GenBank/DDBJ databases">
        <title>Carnegiea gigantea Genome sequencing and assembly v2.</title>
        <authorList>
            <person name="Copetti D."/>
            <person name="Sanderson M.J."/>
            <person name="Burquez A."/>
            <person name="Wojciechowski M.F."/>
        </authorList>
    </citation>
    <scope>NUCLEOTIDE SEQUENCE</scope>
    <source>
        <strain evidence="3">SGP5-SGP5p</strain>
        <tissue evidence="3">Aerial part</tissue>
    </source>
</reference>
<keyword evidence="2" id="KW-1133">Transmembrane helix</keyword>
<keyword evidence="4" id="KW-1185">Reference proteome</keyword>
<dbReference type="Proteomes" id="UP001153076">
    <property type="component" value="Unassembled WGS sequence"/>
</dbReference>
<sequence>MLVHQWESIRGFVIPIYVIELHVPSQLQKVVESLDGLQKAKEKETVQFTCPCEPTLDPSLTEVRMWADNLIVTPSSVYIDPNAAVQVQPMLKGTPHALKKPSTSGRQKLQIRRPIPKVAKDKPNASPSPSSLQPSSKQVNTVPEPVNSPRRPLIRSQSSPSTKSTVPTTPSSSQPSEGLSQVVLSPTRPLTRSQMSPIPVEKRQAQPSSVATGRRTKSRPLPLNLVQSQTLLYSDQDLSIVRVDLDDFHDFDPQIPQLDAFDSDVDENVEEQVKEYLELDSEDSDFNVDEQELSDEVSLDDKSDDNEVLNELDLELDTEQRMRLGHVDADGSQGHVVVSKMAKVFTQGRLWSRNRDGSVSLKEGDIFTCKEHLLTRIHASVLVDKSTWMIRRHSGKHIYDRTEGNKSASSRWVASNLLSYYRANPNAAGIIKALKNVMPQVSRRICVLHFYKNFAAHYLGAWFHCFFYIAANAYSSFVHLKAMDKIKQKEPAAYQNCLSVVHTGQGEFDVVEGCTNFTVKLKEHFCDCKKWHITGLPYKHSAKCILRMKGQLEDYCAPWFSIDNYRKLYENIIHPISDPCMWGDTNLPTLDPPVELRKRGRPEKYNRRESASWAPVP</sequence>
<proteinExistence type="predicted"/>
<dbReference type="AlphaFoldDB" id="A0A9Q1QDR4"/>
<feature type="region of interest" description="Disordered" evidence="1">
    <location>
        <begin position="592"/>
        <end position="617"/>
    </location>
</feature>
<evidence type="ECO:0008006" key="5">
    <source>
        <dbReference type="Google" id="ProtNLM"/>
    </source>
</evidence>
<feature type="region of interest" description="Disordered" evidence="1">
    <location>
        <begin position="91"/>
        <end position="220"/>
    </location>
</feature>
<evidence type="ECO:0000256" key="1">
    <source>
        <dbReference type="SAM" id="MobiDB-lite"/>
    </source>
</evidence>
<dbReference type="PANTHER" id="PTHR31973">
    <property type="entry name" value="POLYPROTEIN, PUTATIVE-RELATED"/>
    <property type="match status" value="1"/>
</dbReference>
<gene>
    <name evidence="3" type="ORF">Cgig2_009476</name>
</gene>
<evidence type="ECO:0000313" key="3">
    <source>
        <dbReference type="EMBL" id="KAJ8437761.1"/>
    </source>
</evidence>
<feature type="compositionally biased region" description="Polar residues" evidence="1">
    <location>
        <begin position="177"/>
        <end position="196"/>
    </location>
</feature>
<accession>A0A9Q1QDR4</accession>
<evidence type="ECO:0000313" key="4">
    <source>
        <dbReference type="Proteomes" id="UP001153076"/>
    </source>
</evidence>